<comment type="caution">
    <text evidence="2">The sequence shown here is derived from an EMBL/GenBank/DDBJ whole genome shotgun (WGS) entry which is preliminary data.</text>
</comment>
<dbReference type="Proteomes" id="UP000719412">
    <property type="component" value="Unassembled WGS sequence"/>
</dbReference>
<sequence>MKAHSSRRTTSSASIELPKFDPSSDDRGASKWCDEIEKLGATFHWLEHEQISRAASSLVGEAKEWFPLWQPTEKSWENFRTEISNMYPPKRNLHEKFRKASLYVSGDASSYNIRTLTDNFSATINKNTNLETDRQLAYDRIQRQATLAKQSFDKKRRSTKIINVGDFVFHPSGNSHLAKLDAKYEGLFEVLQLLPNDRFELKNLATNRKRIVAKDMIRIWPGEFSGVLAE</sequence>
<evidence type="ECO:0000256" key="1">
    <source>
        <dbReference type="SAM" id="MobiDB-lite"/>
    </source>
</evidence>
<reference evidence="2" key="2">
    <citation type="submission" date="2021-08" db="EMBL/GenBank/DDBJ databases">
        <authorList>
            <person name="Eriksson T."/>
        </authorList>
    </citation>
    <scope>NUCLEOTIDE SEQUENCE</scope>
    <source>
        <strain evidence="2">Stoneville</strain>
        <tissue evidence="2">Whole head</tissue>
    </source>
</reference>
<protein>
    <submittedName>
        <fullName evidence="2">Uncharacterized protein</fullName>
    </submittedName>
</protein>
<gene>
    <name evidence="2" type="ORF">GEV33_004620</name>
</gene>
<proteinExistence type="predicted"/>
<reference evidence="2" key="1">
    <citation type="journal article" date="2020" name="J Insects Food Feed">
        <title>The yellow mealworm (Tenebrio molitor) genome: a resource for the emerging insects as food and feed industry.</title>
        <authorList>
            <person name="Eriksson T."/>
            <person name="Andere A."/>
            <person name="Kelstrup H."/>
            <person name="Emery V."/>
            <person name="Picard C."/>
        </authorList>
    </citation>
    <scope>NUCLEOTIDE SEQUENCE</scope>
    <source>
        <strain evidence="2">Stoneville</strain>
        <tissue evidence="2">Whole head</tissue>
    </source>
</reference>
<evidence type="ECO:0000313" key="3">
    <source>
        <dbReference type="Proteomes" id="UP000719412"/>
    </source>
</evidence>
<dbReference type="EMBL" id="JABDTM020018234">
    <property type="protein sequence ID" value="KAH0818171.1"/>
    <property type="molecule type" value="Genomic_DNA"/>
</dbReference>
<evidence type="ECO:0000313" key="2">
    <source>
        <dbReference type="EMBL" id="KAH0818171.1"/>
    </source>
</evidence>
<organism evidence="2 3">
    <name type="scientific">Tenebrio molitor</name>
    <name type="common">Yellow mealworm beetle</name>
    <dbReference type="NCBI Taxonomy" id="7067"/>
    <lineage>
        <taxon>Eukaryota</taxon>
        <taxon>Metazoa</taxon>
        <taxon>Ecdysozoa</taxon>
        <taxon>Arthropoda</taxon>
        <taxon>Hexapoda</taxon>
        <taxon>Insecta</taxon>
        <taxon>Pterygota</taxon>
        <taxon>Neoptera</taxon>
        <taxon>Endopterygota</taxon>
        <taxon>Coleoptera</taxon>
        <taxon>Polyphaga</taxon>
        <taxon>Cucujiformia</taxon>
        <taxon>Tenebrionidae</taxon>
        <taxon>Tenebrio</taxon>
    </lineage>
</organism>
<dbReference type="AlphaFoldDB" id="A0A8J6HQG4"/>
<keyword evidence="3" id="KW-1185">Reference proteome</keyword>
<name>A0A8J6HQG4_TENMO</name>
<feature type="compositionally biased region" description="Basic and acidic residues" evidence="1">
    <location>
        <begin position="18"/>
        <end position="28"/>
    </location>
</feature>
<accession>A0A8J6HQG4</accession>
<feature type="region of interest" description="Disordered" evidence="1">
    <location>
        <begin position="1"/>
        <end position="28"/>
    </location>
</feature>